<accession>A0A1H8GK43</accession>
<feature type="transmembrane region" description="Helical" evidence="1">
    <location>
        <begin position="54"/>
        <end position="77"/>
    </location>
</feature>
<dbReference type="OrthoDB" id="9984379at2"/>
<sequence length="87" mass="9496">MKSIAAFFICIVGAILGVYIGLWEMFIGGIVGLIEVLKSSDIDAYDLAINICKIIFAGPVGWIVFYVGVIFATLISGSGKYKRFIRK</sequence>
<dbReference type="STRING" id="1333845.SAMN04487895_101525"/>
<keyword evidence="5" id="KW-1185">Reference proteome</keyword>
<evidence type="ECO:0000313" key="3">
    <source>
        <dbReference type="EMBL" id="SEN43688.1"/>
    </source>
</evidence>
<evidence type="ECO:0000313" key="5">
    <source>
        <dbReference type="Proteomes" id="UP000683429"/>
    </source>
</evidence>
<evidence type="ECO:0000313" key="2">
    <source>
        <dbReference type="EMBL" id="QWU14235.1"/>
    </source>
</evidence>
<dbReference type="Proteomes" id="UP000198809">
    <property type="component" value="Unassembled WGS sequence"/>
</dbReference>
<evidence type="ECO:0000313" key="4">
    <source>
        <dbReference type="Proteomes" id="UP000198809"/>
    </source>
</evidence>
<protein>
    <submittedName>
        <fullName evidence="3">Uncharacterized protein</fullName>
    </submittedName>
</protein>
<name>A0A1H8GK43_9BACL</name>
<dbReference type="EMBL" id="CP076607">
    <property type="protein sequence ID" value="QWU14235.1"/>
    <property type="molecule type" value="Genomic_DNA"/>
</dbReference>
<gene>
    <name evidence="2" type="ORF">KP014_20200</name>
    <name evidence="3" type="ORF">SAMN04487895_101525</name>
</gene>
<dbReference type="RefSeq" id="WP_036588071.1">
    <property type="nucleotide sequence ID" value="NZ_CP076607.1"/>
</dbReference>
<dbReference type="AlphaFoldDB" id="A0A1H8GK43"/>
<feature type="transmembrane region" description="Helical" evidence="1">
    <location>
        <begin position="7"/>
        <end position="34"/>
    </location>
</feature>
<dbReference type="Proteomes" id="UP000683429">
    <property type="component" value="Chromosome"/>
</dbReference>
<reference evidence="2 5" key="2">
    <citation type="submission" date="2021-06" db="EMBL/GenBank/DDBJ databases">
        <title>Whole genome sequence of Paenibacillus sophorae DSM23020 for comparative genomics.</title>
        <authorList>
            <person name="Kim M.-J."/>
            <person name="Lee G."/>
            <person name="Shin J.-H."/>
        </authorList>
    </citation>
    <scope>NUCLEOTIDE SEQUENCE [LARGE SCALE GENOMIC DNA]</scope>
    <source>
        <strain evidence="2 5">DSM 23020</strain>
    </source>
</reference>
<keyword evidence="1" id="KW-1133">Transmembrane helix</keyword>
<dbReference type="EMBL" id="FODH01000001">
    <property type="protein sequence ID" value="SEN43688.1"/>
    <property type="molecule type" value="Genomic_DNA"/>
</dbReference>
<reference evidence="3 4" key="1">
    <citation type="submission" date="2016-10" db="EMBL/GenBank/DDBJ databases">
        <authorList>
            <person name="de Groot N.N."/>
        </authorList>
    </citation>
    <scope>NUCLEOTIDE SEQUENCE [LARGE SCALE GENOMIC DNA]</scope>
    <source>
        <strain evidence="3 4">CGMCC 1.10238</strain>
    </source>
</reference>
<organism evidence="3 4">
    <name type="scientific">Paenibacillus sophorae</name>
    <dbReference type="NCBI Taxonomy" id="1333845"/>
    <lineage>
        <taxon>Bacteria</taxon>
        <taxon>Bacillati</taxon>
        <taxon>Bacillota</taxon>
        <taxon>Bacilli</taxon>
        <taxon>Bacillales</taxon>
        <taxon>Paenibacillaceae</taxon>
        <taxon>Paenibacillus</taxon>
    </lineage>
</organism>
<keyword evidence="1" id="KW-0472">Membrane</keyword>
<keyword evidence="1" id="KW-0812">Transmembrane</keyword>
<evidence type="ECO:0000256" key="1">
    <source>
        <dbReference type="SAM" id="Phobius"/>
    </source>
</evidence>
<proteinExistence type="predicted"/>